<dbReference type="AlphaFoldDB" id="A0A9Q3GMB3"/>
<name>A0A9Q3GMB3_9BASI</name>
<organism evidence="2 3">
    <name type="scientific">Austropuccinia psidii MF-1</name>
    <dbReference type="NCBI Taxonomy" id="1389203"/>
    <lineage>
        <taxon>Eukaryota</taxon>
        <taxon>Fungi</taxon>
        <taxon>Dikarya</taxon>
        <taxon>Basidiomycota</taxon>
        <taxon>Pucciniomycotina</taxon>
        <taxon>Pucciniomycetes</taxon>
        <taxon>Pucciniales</taxon>
        <taxon>Sphaerophragmiaceae</taxon>
        <taxon>Austropuccinia</taxon>
    </lineage>
</organism>
<evidence type="ECO:0000313" key="2">
    <source>
        <dbReference type="EMBL" id="MBW0472179.1"/>
    </source>
</evidence>
<dbReference type="EMBL" id="AVOT02002994">
    <property type="protein sequence ID" value="MBW0472179.1"/>
    <property type="molecule type" value="Genomic_DNA"/>
</dbReference>
<keyword evidence="3" id="KW-1185">Reference proteome</keyword>
<evidence type="ECO:0000313" key="3">
    <source>
        <dbReference type="Proteomes" id="UP000765509"/>
    </source>
</evidence>
<sequence>MKEGGHVSLYIADFRSLVSRIGDWGEGALIHHFRKGLPFRILDLGERSTQEPQMVVHTSRISSPNNRNITPTQNEHSVFTPESNLNSDALWLQMSQFSEKTEKQFAELQESHERIKTLTASMEKIVKTLEEGLDQLSKASEETNKKLN</sequence>
<accession>A0A9Q3GMB3</accession>
<proteinExistence type="predicted"/>
<feature type="region of interest" description="Disordered" evidence="1">
    <location>
        <begin position="52"/>
        <end position="80"/>
    </location>
</feature>
<comment type="caution">
    <text evidence="2">The sequence shown here is derived from an EMBL/GenBank/DDBJ whole genome shotgun (WGS) entry which is preliminary data.</text>
</comment>
<protein>
    <submittedName>
        <fullName evidence="2">Uncharacterized protein</fullName>
    </submittedName>
</protein>
<gene>
    <name evidence="2" type="ORF">O181_011894</name>
</gene>
<dbReference type="Proteomes" id="UP000765509">
    <property type="component" value="Unassembled WGS sequence"/>
</dbReference>
<reference evidence="2" key="1">
    <citation type="submission" date="2021-03" db="EMBL/GenBank/DDBJ databases">
        <title>Draft genome sequence of rust myrtle Austropuccinia psidii MF-1, a brazilian biotype.</title>
        <authorList>
            <person name="Quecine M.C."/>
            <person name="Pachon D.M.R."/>
            <person name="Bonatelli M.L."/>
            <person name="Correr F.H."/>
            <person name="Franceschini L.M."/>
            <person name="Leite T.F."/>
            <person name="Margarido G.R.A."/>
            <person name="Almeida C.A."/>
            <person name="Ferrarezi J.A."/>
            <person name="Labate C.A."/>
        </authorList>
    </citation>
    <scope>NUCLEOTIDE SEQUENCE</scope>
    <source>
        <strain evidence="2">MF-1</strain>
    </source>
</reference>
<feature type="compositionally biased region" description="Polar residues" evidence="1">
    <location>
        <begin position="59"/>
        <end position="80"/>
    </location>
</feature>
<evidence type="ECO:0000256" key="1">
    <source>
        <dbReference type="SAM" id="MobiDB-lite"/>
    </source>
</evidence>